<sequence length="503" mass="56205">MYNLRRGGGRRAVNIWPGFVDALATLLLVIIFVLLVFVVAQFYLSTALSGREQALKRLQSEILELTEMLSLERSANADLRVNVAQLSSELQSSLKARDSLTNQLAALAGERDDLRGKLQASEQRIVILDAETAKLQDQNRDLQADIDARIAISAELSQKLEDAYKTIEADREKIEVQITELATLRELRDSLRQEVAGLQATLESRQAATEELRQELEQAYAAIDASERKVSLQVEELAILRDLRDQLQREVAALDAKIEAARTAQEDADRDLETLRDQLVSTTSALGQQVEMTEEAKAQIRLMNQQLAALRRQLASLNAALEASEALNREQEVQIVDLGQRLNAALATKVQELARYRSEFFGRLREALGDRPDIRIVGDRFVLQSEVLFNTAEAEIGEDGRAQLHQLAETLKEIAAQIPADLEWILRVDGHTDRRPIATPEFPSNWELSTARALSVVKFLVAEGIAPERLAATGFGPYQPLATGDNELALSRNRRIEFKLTER</sequence>
<dbReference type="PANTHER" id="PTHR30329">
    <property type="entry name" value="STATOR ELEMENT OF FLAGELLAR MOTOR COMPLEX"/>
    <property type="match status" value="1"/>
</dbReference>
<evidence type="ECO:0000313" key="6">
    <source>
        <dbReference type="Proteomes" id="UP000581135"/>
    </source>
</evidence>
<dbReference type="CDD" id="cd07185">
    <property type="entry name" value="OmpA_C-like"/>
    <property type="match status" value="1"/>
</dbReference>
<keyword evidence="6" id="KW-1185">Reference proteome</keyword>
<reference evidence="5 6" key="1">
    <citation type="submission" date="2020-08" db="EMBL/GenBank/DDBJ databases">
        <title>Genomic Encyclopedia of Type Strains, Phase III (KMG-III): the genomes of soil and plant-associated and newly described type strains.</title>
        <authorList>
            <person name="Whitman W."/>
        </authorList>
    </citation>
    <scope>NUCLEOTIDE SEQUENCE [LARGE SCALE GENOMIC DNA]</scope>
    <source>
        <strain evidence="5 6">CECT 8803</strain>
    </source>
</reference>
<dbReference type="Pfam" id="PF00691">
    <property type="entry name" value="OmpA"/>
    <property type="match status" value="1"/>
</dbReference>
<evidence type="ECO:0000256" key="3">
    <source>
        <dbReference type="SAM" id="Phobius"/>
    </source>
</evidence>
<dbReference type="SUPFAM" id="SSF103088">
    <property type="entry name" value="OmpA-like"/>
    <property type="match status" value="1"/>
</dbReference>
<dbReference type="PROSITE" id="PS51123">
    <property type="entry name" value="OMPA_2"/>
    <property type="match status" value="1"/>
</dbReference>
<comment type="caution">
    <text evidence="5">The sequence shown here is derived from an EMBL/GenBank/DDBJ whole genome shotgun (WGS) entry which is preliminary data.</text>
</comment>
<dbReference type="Gene3D" id="3.30.1330.60">
    <property type="entry name" value="OmpA-like domain"/>
    <property type="match status" value="1"/>
</dbReference>
<dbReference type="EMBL" id="JACHXA010000002">
    <property type="protein sequence ID" value="MBB3064815.1"/>
    <property type="molecule type" value="Genomic_DNA"/>
</dbReference>
<organism evidence="5 6">
    <name type="scientific">Limibacillus halophilus</name>
    <dbReference type="NCBI Taxonomy" id="1579333"/>
    <lineage>
        <taxon>Bacteria</taxon>
        <taxon>Pseudomonadati</taxon>
        <taxon>Pseudomonadota</taxon>
        <taxon>Alphaproteobacteria</taxon>
        <taxon>Rhodospirillales</taxon>
        <taxon>Rhodovibrionaceae</taxon>
        <taxon>Limibacillus</taxon>
    </lineage>
</organism>
<dbReference type="AlphaFoldDB" id="A0A839SV06"/>
<name>A0A839SV06_9PROT</name>
<feature type="coiled-coil region" evidence="2">
    <location>
        <begin position="48"/>
        <end position="334"/>
    </location>
</feature>
<evidence type="ECO:0000259" key="4">
    <source>
        <dbReference type="PROSITE" id="PS51123"/>
    </source>
</evidence>
<keyword evidence="1 3" id="KW-0472">Membrane</keyword>
<dbReference type="NCBIfam" id="NF006543">
    <property type="entry name" value="PRK09039.1-2"/>
    <property type="match status" value="1"/>
</dbReference>
<dbReference type="PANTHER" id="PTHR30329:SF21">
    <property type="entry name" value="LIPOPROTEIN YIAD-RELATED"/>
    <property type="match status" value="1"/>
</dbReference>
<keyword evidence="3" id="KW-0812">Transmembrane</keyword>
<feature type="transmembrane region" description="Helical" evidence="3">
    <location>
        <begin position="20"/>
        <end position="44"/>
    </location>
</feature>
<dbReference type="Proteomes" id="UP000581135">
    <property type="component" value="Unassembled WGS sequence"/>
</dbReference>
<dbReference type="InterPro" id="IPR036737">
    <property type="entry name" value="OmpA-like_sf"/>
</dbReference>
<keyword evidence="3" id="KW-1133">Transmembrane helix</keyword>
<accession>A0A839SV06</accession>
<protein>
    <submittedName>
        <fullName evidence="5">Chemotaxis protein MotB</fullName>
    </submittedName>
</protein>
<dbReference type="RefSeq" id="WP_183415610.1">
    <property type="nucleotide sequence ID" value="NZ_JACHXA010000002.1"/>
</dbReference>
<dbReference type="InterPro" id="IPR050330">
    <property type="entry name" value="Bact_OuterMem_StrucFunc"/>
</dbReference>
<dbReference type="GO" id="GO:0016020">
    <property type="term" value="C:membrane"/>
    <property type="evidence" value="ECO:0007669"/>
    <property type="project" value="UniProtKB-UniRule"/>
</dbReference>
<dbReference type="Gene3D" id="1.10.287.1490">
    <property type="match status" value="1"/>
</dbReference>
<keyword evidence="2" id="KW-0175">Coiled coil</keyword>
<dbReference type="InterPro" id="IPR006665">
    <property type="entry name" value="OmpA-like"/>
</dbReference>
<feature type="domain" description="OmpA-like" evidence="4">
    <location>
        <begin position="377"/>
        <end position="503"/>
    </location>
</feature>
<proteinExistence type="predicted"/>
<evidence type="ECO:0000256" key="1">
    <source>
        <dbReference type="PROSITE-ProRule" id="PRU00473"/>
    </source>
</evidence>
<evidence type="ECO:0000313" key="5">
    <source>
        <dbReference type="EMBL" id="MBB3064815.1"/>
    </source>
</evidence>
<evidence type="ECO:0000256" key="2">
    <source>
        <dbReference type="SAM" id="Coils"/>
    </source>
</evidence>
<gene>
    <name evidence="5" type="ORF">FHR98_001087</name>
</gene>